<comment type="caution">
    <text evidence="2">The sequence shown here is derived from an EMBL/GenBank/DDBJ whole genome shotgun (WGS) entry which is preliminary data.</text>
</comment>
<name>A0A2M7W2E6_9BACT</name>
<keyword evidence="1" id="KW-0472">Membrane</keyword>
<evidence type="ECO:0000313" key="2">
    <source>
        <dbReference type="EMBL" id="PJA14648.1"/>
    </source>
</evidence>
<sequence length="110" mass="11502">MNIVMIIGASRSWKVFAQTMPLLDGGETYTPEADSFFNKVLVIAVALSVMIAVIMVAASGYTILTSGGDAAKLKDAKEQLQNAILGLLLILGAVTIVGIVFNLLGISGVF</sequence>
<dbReference type="Pfam" id="PF18895">
    <property type="entry name" value="T4SS_pilin"/>
    <property type="match status" value="1"/>
</dbReference>
<evidence type="ECO:0000313" key="3">
    <source>
        <dbReference type="Proteomes" id="UP000228952"/>
    </source>
</evidence>
<keyword evidence="1" id="KW-1133">Transmembrane helix</keyword>
<feature type="transmembrane region" description="Helical" evidence="1">
    <location>
        <begin position="84"/>
        <end position="106"/>
    </location>
</feature>
<protein>
    <submittedName>
        <fullName evidence="2">Uncharacterized protein</fullName>
    </submittedName>
</protein>
<reference evidence="3" key="1">
    <citation type="submission" date="2017-09" db="EMBL/GenBank/DDBJ databases">
        <title>Depth-based differentiation of microbial function through sediment-hosted aquifers and enrichment of novel symbionts in the deep terrestrial subsurface.</title>
        <authorList>
            <person name="Probst A.J."/>
            <person name="Ladd B."/>
            <person name="Jarett J.K."/>
            <person name="Geller-Mcgrath D.E."/>
            <person name="Sieber C.M.K."/>
            <person name="Emerson J.B."/>
            <person name="Anantharaman K."/>
            <person name="Thomas B.C."/>
            <person name="Malmstrom R."/>
            <person name="Stieglmeier M."/>
            <person name="Klingl A."/>
            <person name="Woyke T."/>
            <person name="Ryan C.M."/>
            <person name="Banfield J.F."/>
        </authorList>
    </citation>
    <scope>NUCLEOTIDE SEQUENCE [LARGE SCALE GENOMIC DNA]</scope>
</reference>
<dbReference type="EMBL" id="PFQB01000043">
    <property type="protein sequence ID" value="PJA14648.1"/>
    <property type="molecule type" value="Genomic_DNA"/>
</dbReference>
<dbReference type="AlphaFoldDB" id="A0A2M7W2E6"/>
<dbReference type="InterPro" id="IPR043993">
    <property type="entry name" value="T4SS_pilin"/>
</dbReference>
<accession>A0A2M7W2E6</accession>
<organism evidence="2 3">
    <name type="scientific">Candidatus Dojkabacteria bacterium CG_4_10_14_0_2_um_filter_Dojkabacteria_WS6_41_15</name>
    <dbReference type="NCBI Taxonomy" id="2014249"/>
    <lineage>
        <taxon>Bacteria</taxon>
        <taxon>Candidatus Dojkabacteria</taxon>
    </lineage>
</organism>
<keyword evidence="1" id="KW-0812">Transmembrane</keyword>
<evidence type="ECO:0000256" key="1">
    <source>
        <dbReference type="SAM" id="Phobius"/>
    </source>
</evidence>
<gene>
    <name evidence="2" type="ORF">COX64_01760</name>
</gene>
<dbReference type="Proteomes" id="UP000228952">
    <property type="component" value="Unassembled WGS sequence"/>
</dbReference>
<feature type="transmembrane region" description="Helical" evidence="1">
    <location>
        <begin position="41"/>
        <end position="64"/>
    </location>
</feature>
<proteinExistence type="predicted"/>